<dbReference type="EMBL" id="WIQW01000030">
    <property type="protein sequence ID" value="KAF3098842.1"/>
    <property type="molecule type" value="Genomic_DNA"/>
</dbReference>
<keyword evidence="1" id="KW-1133">Transmembrane helix</keyword>
<dbReference type="AlphaFoldDB" id="A0A7C8J9K4"/>
<sequence length="315" mass="36491">MLEVPYSLETAQRILPQNSCTGSSNLPIPAILHTQSLEEYIKKELNFSRFHKISTSLFWAGLPGNVSALNRHISLRRQILATEQTDLHLVWGRGAVYIKPLPPFLLNRNFFIEAIAPSEVHSAARWMLLSYAKLIRYPSDLLVARQSGLLSGLEIEQEISWPDWVAFASEILEKICVEEFEGRFWYGDLRLDRLNMIFRFRLGVLRGFFLSYDKYGSFFSTNFKWVAISFLYISVVLSAMQVGLAGMEFEQSEDIQRDMAIISFWFAVFCMILVLFVLFLLGVIFLGLFVWNYWKTRGFDGGMKVRKRKYRSSPE</sequence>
<dbReference type="PANTHER" id="PTHR34414:SF1">
    <property type="entry name" value="SUBTILISIN-LIKE SERINE PROTEASE"/>
    <property type="match status" value="1"/>
</dbReference>
<organism evidence="2 3">
    <name type="scientific">Orbilia oligospora</name>
    <name type="common">Nematode-trapping fungus</name>
    <name type="synonym">Arthrobotrys oligospora</name>
    <dbReference type="NCBI Taxonomy" id="2813651"/>
    <lineage>
        <taxon>Eukaryota</taxon>
        <taxon>Fungi</taxon>
        <taxon>Dikarya</taxon>
        <taxon>Ascomycota</taxon>
        <taxon>Pezizomycotina</taxon>
        <taxon>Orbiliomycetes</taxon>
        <taxon>Orbiliales</taxon>
        <taxon>Orbiliaceae</taxon>
        <taxon>Orbilia</taxon>
    </lineage>
</organism>
<dbReference type="Pfam" id="PF20246">
    <property type="entry name" value="DUF6601"/>
    <property type="match status" value="1"/>
</dbReference>
<dbReference type="InterPro" id="IPR046536">
    <property type="entry name" value="DUF6601"/>
</dbReference>
<protein>
    <submittedName>
        <fullName evidence="2">Uncharacterized protein</fullName>
    </submittedName>
</protein>
<feature type="transmembrane region" description="Helical" evidence="1">
    <location>
        <begin position="264"/>
        <end position="294"/>
    </location>
</feature>
<gene>
    <name evidence="2" type="ORF">TWF102_005893</name>
</gene>
<name>A0A7C8J9K4_ORBOL</name>
<comment type="caution">
    <text evidence="2">The sequence shown here is derived from an EMBL/GenBank/DDBJ whole genome shotgun (WGS) entry which is preliminary data.</text>
</comment>
<evidence type="ECO:0000313" key="2">
    <source>
        <dbReference type="EMBL" id="KAF3098842.1"/>
    </source>
</evidence>
<proteinExistence type="predicted"/>
<keyword evidence="1" id="KW-0812">Transmembrane</keyword>
<feature type="transmembrane region" description="Helical" evidence="1">
    <location>
        <begin position="225"/>
        <end position="244"/>
    </location>
</feature>
<evidence type="ECO:0000256" key="1">
    <source>
        <dbReference type="SAM" id="Phobius"/>
    </source>
</evidence>
<dbReference type="PANTHER" id="PTHR34414">
    <property type="entry name" value="HET DOMAIN-CONTAINING PROTEIN-RELATED"/>
    <property type="match status" value="1"/>
</dbReference>
<evidence type="ECO:0000313" key="3">
    <source>
        <dbReference type="Proteomes" id="UP000475325"/>
    </source>
</evidence>
<reference evidence="2 3" key="1">
    <citation type="submission" date="2019-06" db="EMBL/GenBank/DDBJ databases">
        <authorList>
            <person name="Palmer J.M."/>
        </authorList>
    </citation>
    <scope>NUCLEOTIDE SEQUENCE [LARGE SCALE GENOMIC DNA]</scope>
    <source>
        <strain evidence="2 3">TWF102</strain>
    </source>
</reference>
<dbReference type="Proteomes" id="UP000475325">
    <property type="component" value="Unassembled WGS sequence"/>
</dbReference>
<accession>A0A7C8J9K4</accession>
<keyword evidence="1" id="KW-0472">Membrane</keyword>